<evidence type="ECO:0000313" key="1">
    <source>
        <dbReference type="EMBL" id="CAE6746925.1"/>
    </source>
</evidence>
<sequence length="116" mass="13264">MRSSAFVPGASCDFGVKKTLLSYCSRTEMDGTTRICWAAESDKPKKFVKTKATAHRVNFHILKTWLWHNNDITSLKEEVTLRIFALNDILIRHGDLNLLWLPLTVGHNTKNMDFVS</sequence>
<comment type="caution">
    <text evidence="1">The sequence shown here is derived from an EMBL/GenBank/DDBJ whole genome shotgun (WGS) entry which is preliminary data.</text>
</comment>
<dbReference type="Proteomes" id="UP000675880">
    <property type="component" value="Unassembled WGS sequence"/>
</dbReference>
<accession>A0ABM8RDE5</accession>
<dbReference type="EMBL" id="CAJNBJ010000012">
    <property type="protein sequence ID" value="CAE6746925.1"/>
    <property type="molecule type" value="Genomic_DNA"/>
</dbReference>
<keyword evidence="2" id="KW-1185">Reference proteome</keyword>
<protein>
    <submittedName>
        <fullName evidence="1">Uncharacterized protein</fullName>
    </submittedName>
</protein>
<proteinExistence type="predicted"/>
<organism evidence="1 2">
    <name type="scientific">Nitrospira defluvii</name>
    <dbReference type="NCBI Taxonomy" id="330214"/>
    <lineage>
        <taxon>Bacteria</taxon>
        <taxon>Pseudomonadati</taxon>
        <taxon>Nitrospirota</taxon>
        <taxon>Nitrospiria</taxon>
        <taxon>Nitrospirales</taxon>
        <taxon>Nitrospiraceae</taxon>
        <taxon>Nitrospira</taxon>
    </lineage>
</organism>
<name>A0ABM8RDE5_9BACT</name>
<evidence type="ECO:0000313" key="2">
    <source>
        <dbReference type="Proteomes" id="UP000675880"/>
    </source>
</evidence>
<gene>
    <name evidence="1" type="ORF">NSPZN2_20054</name>
</gene>
<reference evidence="1 2" key="1">
    <citation type="submission" date="2021-02" db="EMBL/GenBank/DDBJ databases">
        <authorList>
            <person name="Han P."/>
        </authorList>
    </citation>
    <scope>NUCLEOTIDE SEQUENCE [LARGE SCALE GENOMIC DNA]</scope>
    <source>
        <strain evidence="1">Candidatus Nitrospira sp. ZN2</strain>
    </source>
</reference>